<feature type="signal peptide" evidence="4">
    <location>
        <begin position="1"/>
        <end position="22"/>
    </location>
</feature>
<dbReference type="EMBL" id="BSYJ01000003">
    <property type="protein sequence ID" value="GMG87297.1"/>
    <property type="molecule type" value="Genomic_DNA"/>
</dbReference>
<dbReference type="PANTHER" id="PTHR30035:SF3">
    <property type="entry name" value="INTERMEMBRANE PHOSPHOLIPID TRANSPORT SYSTEM LIPOPROTEIN MLAA"/>
    <property type="match status" value="1"/>
</dbReference>
<dbReference type="PRINTS" id="PR01805">
    <property type="entry name" value="VACJLIPOPROT"/>
</dbReference>
<evidence type="ECO:0000256" key="1">
    <source>
        <dbReference type="ARBA" id="ARBA00010634"/>
    </source>
</evidence>
<feature type="compositionally biased region" description="Acidic residues" evidence="3">
    <location>
        <begin position="365"/>
        <end position="378"/>
    </location>
</feature>
<dbReference type="Pfam" id="PF04333">
    <property type="entry name" value="MlaA"/>
    <property type="match status" value="1"/>
</dbReference>
<comment type="caution">
    <text evidence="5">The sequence shown here is derived from an EMBL/GenBank/DDBJ whole genome shotgun (WGS) entry which is preliminary data.</text>
</comment>
<evidence type="ECO:0000313" key="5">
    <source>
        <dbReference type="EMBL" id="GMG87297.1"/>
    </source>
</evidence>
<evidence type="ECO:0000313" key="6">
    <source>
        <dbReference type="Proteomes" id="UP001224392"/>
    </source>
</evidence>
<gene>
    <name evidence="5" type="ORF">MNKW57_16180</name>
</gene>
<dbReference type="PANTHER" id="PTHR30035">
    <property type="entry name" value="LIPOPROTEIN VACJ-RELATED"/>
    <property type="match status" value="1"/>
</dbReference>
<keyword evidence="6" id="KW-1185">Reference proteome</keyword>
<name>A0ABQ6LZ33_9GAMM</name>
<sequence length="430" mass="45967">MPSRIGLSGAALLLLLSVHSVAADDAPAPADPEAPVSAANDDPFAEPAAAAQEPAAAPAPAVGTEGDPFADPDPALLAPEPAEQPAATPESSIESSGGDPFADPAELEEKSTGEEDPFALEDDPFADPAASSDGDWDDDEYGFGDEEFDGESFAERDPWERFNRVMFGFNDTFDRWILKPVAKGYQKATPEFVRTGIGNFFSNLFEIRNGVNSALQWKWGEAGRDASRFGINTTFGIVGLFDVATKLGIEAGDGEDFGQTMAVWGLPAGPYLVVPLYGPTTIRDGAGDFVDYYLYPPNYLDNTRTRNQLYLLRTIDTRADLLSAEELLSGDRYTLLRDAFLQRRDYLIADGEIEDDFGGDFGDFGNDDFGEDESDDTTEASSDTSSGSSGAEAEAADSDPFAEPSESEPGENTAPAEGDDFGAGSDEYDF</sequence>
<evidence type="ECO:0008006" key="7">
    <source>
        <dbReference type="Google" id="ProtNLM"/>
    </source>
</evidence>
<feature type="compositionally biased region" description="Low complexity" evidence="3">
    <location>
        <begin position="24"/>
        <end position="90"/>
    </location>
</feature>
<feature type="region of interest" description="Disordered" evidence="3">
    <location>
        <begin position="24"/>
        <end position="155"/>
    </location>
</feature>
<feature type="compositionally biased region" description="Acidic residues" evidence="3">
    <location>
        <begin position="134"/>
        <end position="152"/>
    </location>
</feature>
<proteinExistence type="inferred from homology"/>
<organism evidence="5 6">
    <name type="scientific">Biformimicrobium ophioploci</name>
    <dbReference type="NCBI Taxonomy" id="3036711"/>
    <lineage>
        <taxon>Bacteria</taxon>
        <taxon>Pseudomonadati</taxon>
        <taxon>Pseudomonadota</taxon>
        <taxon>Gammaproteobacteria</taxon>
        <taxon>Cellvibrionales</taxon>
        <taxon>Microbulbiferaceae</taxon>
        <taxon>Biformimicrobium</taxon>
    </lineage>
</organism>
<dbReference type="Proteomes" id="UP001224392">
    <property type="component" value="Unassembled WGS sequence"/>
</dbReference>
<reference evidence="5 6" key="1">
    <citation type="submission" date="2023-04" db="EMBL/GenBank/DDBJ databases">
        <title>Marinobulbifer ophiurae gen. nov., sp. Nov., isolate from tissue of brittle star Ophioplocus japonicus.</title>
        <authorList>
            <person name="Kawano K."/>
            <person name="Sawayama S."/>
            <person name="Nakagawa S."/>
        </authorList>
    </citation>
    <scope>NUCLEOTIDE SEQUENCE [LARGE SCALE GENOMIC DNA]</scope>
    <source>
        <strain evidence="5 6">NKW57</strain>
    </source>
</reference>
<feature type="region of interest" description="Disordered" evidence="3">
    <location>
        <begin position="358"/>
        <end position="430"/>
    </location>
</feature>
<dbReference type="RefSeq" id="WP_285763930.1">
    <property type="nucleotide sequence ID" value="NZ_BSYJ01000003.1"/>
</dbReference>
<protein>
    <recommendedName>
        <fullName evidence="7">VacJ family lipoprotein</fullName>
    </recommendedName>
</protein>
<keyword evidence="2 4" id="KW-0732">Signal</keyword>
<accession>A0ABQ6LZ33</accession>
<evidence type="ECO:0000256" key="2">
    <source>
        <dbReference type="ARBA" id="ARBA00022729"/>
    </source>
</evidence>
<feature type="compositionally biased region" description="Low complexity" evidence="3">
    <location>
        <begin position="379"/>
        <end position="393"/>
    </location>
</feature>
<feature type="compositionally biased region" description="Acidic residues" evidence="3">
    <location>
        <begin position="114"/>
        <end position="125"/>
    </location>
</feature>
<comment type="similarity">
    <text evidence="1">Belongs to the MlaA family.</text>
</comment>
<feature type="chain" id="PRO_5047363003" description="VacJ family lipoprotein" evidence="4">
    <location>
        <begin position="23"/>
        <end position="430"/>
    </location>
</feature>
<evidence type="ECO:0000256" key="3">
    <source>
        <dbReference type="SAM" id="MobiDB-lite"/>
    </source>
</evidence>
<dbReference type="InterPro" id="IPR007428">
    <property type="entry name" value="MlaA"/>
</dbReference>
<evidence type="ECO:0000256" key="4">
    <source>
        <dbReference type="SAM" id="SignalP"/>
    </source>
</evidence>